<evidence type="ECO:0000313" key="1">
    <source>
        <dbReference type="EMBL" id="SDP67208.1"/>
    </source>
</evidence>
<sequence>MEAKLVVGPLVLSIGTEFIENEDKHVTKQDCEQRAAKRLMERLKKEYPRLPVCLQGDGLYATEPVMRKCREYGWQYIFTLKDKRPKELAQNYAALRALHACEEKTDFGPEHGIGNFCAKFQVMSAIKC</sequence>
<evidence type="ECO:0000313" key="2">
    <source>
        <dbReference type="Proteomes" id="UP000182412"/>
    </source>
</evidence>
<dbReference type="EMBL" id="FNJQ01000035">
    <property type="protein sequence ID" value="SDP67208.1"/>
    <property type="molecule type" value="Genomic_DNA"/>
</dbReference>
<gene>
    <name evidence="1" type="ORF">SAMN05216366_1357</name>
</gene>
<proteinExistence type="predicted"/>
<name>A0A1H0UMN1_SELRU</name>
<organism evidence="1 2">
    <name type="scientific">Selenomonas ruminantium</name>
    <dbReference type="NCBI Taxonomy" id="971"/>
    <lineage>
        <taxon>Bacteria</taxon>
        <taxon>Bacillati</taxon>
        <taxon>Bacillota</taxon>
        <taxon>Negativicutes</taxon>
        <taxon>Selenomonadales</taxon>
        <taxon>Selenomonadaceae</taxon>
        <taxon>Selenomonas</taxon>
    </lineage>
</organism>
<evidence type="ECO:0008006" key="3">
    <source>
        <dbReference type="Google" id="ProtNLM"/>
    </source>
</evidence>
<dbReference type="RefSeq" id="WP_074573255.1">
    <property type="nucleotide sequence ID" value="NZ_FNJQ01000035.1"/>
</dbReference>
<reference evidence="1 2" key="1">
    <citation type="submission" date="2016-10" db="EMBL/GenBank/DDBJ databases">
        <authorList>
            <person name="de Groot N.N."/>
        </authorList>
    </citation>
    <scope>NUCLEOTIDE SEQUENCE [LARGE SCALE GENOMIC DNA]</scope>
    <source>
        <strain evidence="1 2">S137</strain>
    </source>
</reference>
<dbReference type="AlphaFoldDB" id="A0A1H0UMN1"/>
<accession>A0A1H0UMN1</accession>
<dbReference type="OrthoDB" id="9788616at2"/>
<protein>
    <recommendedName>
        <fullName evidence="3">Transposase DDE domain-containing protein</fullName>
    </recommendedName>
</protein>
<dbReference type="Proteomes" id="UP000182412">
    <property type="component" value="Unassembled WGS sequence"/>
</dbReference>